<organism evidence="3 4">
    <name type="scientific">Yoonia algicola</name>
    <dbReference type="NCBI Taxonomy" id="3137368"/>
    <lineage>
        <taxon>Bacteria</taxon>
        <taxon>Pseudomonadati</taxon>
        <taxon>Pseudomonadota</taxon>
        <taxon>Alphaproteobacteria</taxon>
        <taxon>Rhodobacterales</taxon>
        <taxon>Paracoccaceae</taxon>
        <taxon>Yoonia</taxon>
    </lineage>
</organism>
<dbReference type="RefSeq" id="WP_342070075.1">
    <property type="nucleotide sequence ID" value="NZ_CP151762.1"/>
</dbReference>
<proteinExistence type="predicted"/>
<keyword evidence="2" id="KW-0472">Membrane</keyword>
<keyword evidence="4" id="KW-1185">Reference proteome</keyword>
<evidence type="ECO:0000256" key="1">
    <source>
        <dbReference type="SAM" id="MobiDB-lite"/>
    </source>
</evidence>
<dbReference type="KEGG" id="yag:AABB28_18020"/>
<evidence type="ECO:0000313" key="4">
    <source>
        <dbReference type="Proteomes" id="UP001451782"/>
    </source>
</evidence>
<keyword evidence="2" id="KW-0812">Transmembrane</keyword>
<accession>A0AAN0M2E2</accession>
<feature type="compositionally biased region" description="Pro residues" evidence="1">
    <location>
        <begin position="231"/>
        <end position="240"/>
    </location>
</feature>
<feature type="compositionally biased region" description="Pro residues" evidence="1">
    <location>
        <begin position="64"/>
        <end position="79"/>
    </location>
</feature>
<feature type="region of interest" description="Disordered" evidence="1">
    <location>
        <begin position="49"/>
        <end position="247"/>
    </location>
</feature>
<feature type="transmembrane region" description="Helical" evidence="2">
    <location>
        <begin position="6"/>
        <end position="26"/>
    </location>
</feature>
<sequence>MATPGTIISGIGHVGLIGWLIVGWGMSSEPLQIQTMDVSLVSGEEFDEMRARTTPVPGAADPTAPVPPVIDETPPPPPAQEEIAEPAPPPAPIEPPQAEAPPPPPPPAPPQAEVVDAPPAEPAPPVTPPPTPDVQVSETPTPPQAPTVASTISAPPPPDARVDDVVREEVVPDNSAEAEVVAEEQEATAPEETTTAIVIEDLAPTTSVRPSTRPSRPVPPAQTEAAQDAPTPAPQEPAPAPQETNEDEVAAALAAALSAPAPAQAPAVPAGPPMTGSERDSFRLAVNSCWNVDPGSVAARVTVEVGFSLDREGRVVGNDVRLLSSDGDQSATNTAFEAARRAILRCQSGGYQLPADKYDQWQDVVITFDPSGMRLR</sequence>
<dbReference type="AlphaFoldDB" id="A0AAN0M2E2"/>
<feature type="compositionally biased region" description="Low complexity" evidence="1">
    <location>
        <begin position="187"/>
        <end position="230"/>
    </location>
</feature>
<gene>
    <name evidence="3" type="ORF">AABB28_18020</name>
</gene>
<evidence type="ECO:0000313" key="3">
    <source>
        <dbReference type="EMBL" id="WZU63699.1"/>
    </source>
</evidence>
<feature type="compositionally biased region" description="Pro residues" evidence="1">
    <location>
        <begin position="86"/>
        <end position="110"/>
    </location>
</feature>
<name>A0AAN0M2E2_9RHOB</name>
<dbReference type="EMBL" id="CP151762">
    <property type="protein sequence ID" value="WZU63699.1"/>
    <property type="molecule type" value="Genomic_DNA"/>
</dbReference>
<feature type="compositionally biased region" description="Pro residues" evidence="1">
    <location>
        <begin position="119"/>
        <end position="132"/>
    </location>
</feature>
<feature type="compositionally biased region" description="Basic and acidic residues" evidence="1">
    <location>
        <begin position="160"/>
        <end position="170"/>
    </location>
</feature>
<protein>
    <submittedName>
        <fullName evidence="3">Energy transducer TonB</fullName>
    </submittedName>
</protein>
<reference evidence="3 4" key="1">
    <citation type="submission" date="2024-04" db="EMBL/GenBank/DDBJ databases">
        <title>Phylogenomic analyses of a clade within the roseobacter group suggest taxonomic reassignments of species of the genera Aestuariivita, Citreicella, Loktanella, Nautella, Pelagibaca, Ruegeria, Thalassobius, Thiobacimonas and Tropicibacter, and the proposal o.</title>
        <authorList>
            <person name="Jeon C.O."/>
        </authorList>
    </citation>
    <scope>NUCLEOTIDE SEQUENCE [LARGE SCALE GENOMIC DNA]</scope>
    <source>
        <strain evidence="3 4">G8-12</strain>
    </source>
</reference>
<dbReference type="Gene3D" id="3.30.1150.10">
    <property type="match status" value="1"/>
</dbReference>
<evidence type="ECO:0000256" key="2">
    <source>
        <dbReference type="SAM" id="Phobius"/>
    </source>
</evidence>
<keyword evidence="2" id="KW-1133">Transmembrane helix</keyword>
<dbReference type="Proteomes" id="UP001451782">
    <property type="component" value="Chromosome"/>
</dbReference>